<dbReference type="InterPro" id="IPR036071">
    <property type="entry name" value="AMMECR1_dom_sf"/>
</dbReference>
<organism evidence="2 3">
    <name type="scientific">Oleidesulfovibrio alaskensis (strain ATCC BAA-1058 / DSM 17464 / G20)</name>
    <name type="common">Desulfovibrio alaskensis</name>
    <dbReference type="NCBI Taxonomy" id="207559"/>
    <lineage>
        <taxon>Bacteria</taxon>
        <taxon>Pseudomonadati</taxon>
        <taxon>Thermodesulfobacteriota</taxon>
        <taxon>Desulfovibrionia</taxon>
        <taxon>Desulfovibrionales</taxon>
        <taxon>Desulfovibrionaceae</taxon>
        <taxon>Oleidesulfovibrio</taxon>
    </lineage>
</organism>
<dbReference type="SUPFAM" id="SSF143447">
    <property type="entry name" value="AMMECR1-like"/>
    <property type="match status" value="1"/>
</dbReference>
<dbReference type="KEGG" id="dde:Dde_2830"/>
<dbReference type="PANTHER" id="PTHR13016">
    <property type="entry name" value="AMMECR1 HOMOLOG"/>
    <property type="match status" value="1"/>
</dbReference>
<dbReference type="HOGENOM" id="CLU_095686_1_1_7"/>
<dbReference type="Gene3D" id="3.30.700.20">
    <property type="entry name" value="Hypothetical protein ph0010, domain 1"/>
    <property type="match status" value="1"/>
</dbReference>
<dbReference type="RefSeq" id="WP_011368630.1">
    <property type="nucleotide sequence ID" value="NC_007519.1"/>
</dbReference>
<reference evidence="2 3" key="1">
    <citation type="journal article" date="2011" name="J. Bacteriol.">
        <title>Complete genome sequence and updated annotation of Desulfovibrio alaskensis G20.</title>
        <authorList>
            <person name="Hauser L.J."/>
            <person name="Land M.L."/>
            <person name="Brown S.D."/>
            <person name="Larimer F."/>
            <person name="Keller K.L."/>
            <person name="Rapp-Giles B.J."/>
            <person name="Price M.N."/>
            <person name="Lin M."/>
            <person name="Bruce D.C."/>
            <person name="Detter J.C."/>
            <person name="Tapia R."/>
            <person name="Han C.S."/>
            <person name="Goodwin L.A."/>
            <person name="Cheng J.F."/>
            <person name="Pitluck S."/>
            <person name="Copeland A."/>
            <person name="Lucas S."/>
            <person name="Nolan M."/>
            <person name="Lapidus A.L."/>
            <person name="Palumbo A.V."/>
            <person name="Wall J.D."/>
        </authorList>
    </citation>
    <scope>NUCLEOTIDE SEQUENCE [LARGE SCALE GENOMIC DNA]</scope>
    <source>
        <strain evidence="3">ATCC BAA 1058 / DSM 17464 / G20</strain>
    </source>
</reference>
<dbReference type="NCBIfam" id="TIGR04335">
    <property type="entry name" value="AmmeMemoSam_A"/>
    <property type="match status" value="1"/>
</dbReference>
<dbReference type="NCBIfam" id="TIGR00296">
    <property type="entry name" value="TIGR00296 family protein"/>
    <property type="match status" value="1"/>
</dbReference>
<dbReference type="EMBL" id="CP000112">
    <property type="protein sequence ID" value="ABB39625.1"/>
    <property type="molecule type" value="Genomic_DNA"/>
</dbReference>
<dbReference type="eggNOG" id="COG2078">
    <property type="taxonomic scope" value="Bacteria"/>
</dbReference>
<dbReference type="InterPro" id="IPR027485">
    <property type="entry name" value="AMMECR1_N"/>
</dbReference>
<protein>
    <submittedName>
        <fullName evidence="2">AMMECR1 domain protein</fullName>
    </submittedName>
</protein>
<evidence type="ECO:0000313" key="3">
    <source>
        <dbReference type="Proteomes" id="UP000002710"/>
    </source>
</evidence>
<dbReference type="STRING" id="207559.Dde_2830"/>
<gene>
    <name evidence="2" type="ordered locus">Dde_2830</name>
</gene>
<dbReference type="PANTHER" id="PTHR13016:SF0">
    <property type="entry name" value="AMME SYNDROME CANDIDATE GENE 1 PROTEIN"/>
    <property type="match status" value="1"/>
</dbReference>
<keyword evidence="3" id="KW-1185">Reference proteome</keyword>
<dbReference type="InterPro" id="IPR027623">
    <property type="entry name" value="AmmeMemoSam_A"/>
</dbReference>
<evidence type="ECO:0000259" key="1">
    <source>
        <dbReference type="PROSITE" id="PS51112"/>
    </source>
</evidence>
<dbReference type="InterPro" id="IPR023473">
    <property type="entry name" value="AMMECR1"/>
</dbReference>
<sequence length="187" mass="19717">MSDFVLAPADADKEFLLRTARGAVADGLAGREAHPAAPPPECSAVPQMELGAFVTLELDGVLRGCIGQLTGSGPLYVTVARMAQAAAFGDSRFAPLTAAEAGRVTYCVSVMGPVTPCPDPALIETGRHGLVVRRGAHAGLLLPQVAAEHGWNRETFLEHTCRKAGLAPDAWRSAGTQIFWFEAVIIR</sequence>
<dbReference type="InterPro" id="IPR002733">
    <property type="entry name" value="AMMECR1_domain"/>
</dbReference>
<dbReference type="Gene3D" id="3.30.1490.150">
    <property type="entry name" value="Hypothetical protein ph0010, domain 2"/>
    <property type="match status" value="1"/>
</dbReference>
<evidence type="ECO:0000313" key="2">
    <source>
        <dbReference type="EMBL" id="ABB39625.1"/>
    </source>
</evidence>
<dbReference type="AlphaFoldDB" id="Q30XH1"/>
<dbReference type="PROSITE" id="PS51112">
    <property type="entry name" value="AMMECR1"/>
    <property type="match status" value="1"/>
</dbReference>
<feature type="domain" description="AMMECR1" evidence="1">
    <location>
        <begin position="11"/>
        <end position="187"/>
    </location>
</feature>
<dbReference type="Proteomes" id="UP000002710">
    <property type="component" value="Chromosome"/>
</dbReference>
<name>Q30XH1_OLEA2</name>
<proteinExistence type="predicted"/>
<dbReference type="Pfam" id="PF01871">
    <property type="entry name" value="AMMECR1"/>
    <property type="match status" value="1"/>
</dbReference>
<accession>Q30XH1</accession>